<proteinExistence type="predicted"/>
<dbReference type="InterPro" id="IPR012854">
    <property type="entry name" value="Cu_amine_oxidase-like_N"/>
</dbReference>
<feature type="chain" id="PRO_5045574125" evidence="1">
    <location>
        <begin position="26"/>
        <end position="343"/>
    </location>
</feature>
<keyword evidence="4" id="KW-1185">Reference proteome</keyword>
<dbReference type="RefSeq" id="WP_379787333.1">
    <property type="nucleotide sequence ID" value="NZ_JBHSHL010000007.1"/>
</dbReference>
<evidence type="ECO:0000313" key="4">
    <source>
        <dbReference type="Proteomes" id="UP001595916"/>
    </source>
</evidence>
<organism evidence="3 4">
    <name type="scientific">Filifactor villosus</name>
    <dbReference type="NCBI Taxonomy" id="29374"/>
    <lineage>
        <taxon>Bacteria</taxon>
        <taxon>Bacillati</taxon>
        <taxon>Bacillota</taxon>
        <taxon>Clostridia</taxon>
        <taxon>Peptostreptococcales</taxon>
        <taxon>Filifactoraceae</taxon>
        <taxon>Filifactor</taxon>
    </lineage>
</organism>
<name>A0ABV9QJD7_9FIRM</name>
<dbReference type="InterPro" id="IPR036582">
    <property type="entry name" value="Mao_N_sf"/>
</dbReference>
<feature type="domain" description="Copper amine oxidase-like N-terminal" evidence="2">
    <location>
        <begin position="33"/>
        <end position="139"/>
    </location>
</feature>
<dbReference type="SUPFAM" id="SSF55383">
    <property type="entry name" value="Copper amine oxidase, domain N"/>
    <property type="match status" value="1"/>
</dbReference>
<evidence type="ECO:0000259" key="2">
    <source>
        <dbReference type="Pfam" id="PF07833"/>
    </source>
</evidence>
<comment type="caution">
    <text evidence="3">The sequence shown here is derived from an EMBL/GenBank/DDBJ whole genome shotgun (WGS) entry which is preliminary data.</text>
</comment>
<dbReference type="Pfam" id="PF07833">
    <property type="entry name" value="Cu_amine_oxidN1"/>
    <property type="match status" value="1"/>
</dbReference>
<keyword evidence="1" id="KW-0732">Signal</keyword>
<protein>
    <submittedName>
        <fullName evidence="3">Copper amine oxidase N-terminal domain-containing protein</fullName>
    </submittedName>
</protein>
<evidence type="ECO:0000256" key="1">
    <source>
        <dbReference type="SAM" id="SignalP"/>
    </source>
</evidence>
<sequence length="343" mass="38300">MKKSIAFALSFSLCLTTLNFIPAYAQKNEISLVIGKTAYTDYAPVLKNGRTLVPLSFLSKKLGKKVSWDSKSKKVTVVTDKVKIVLFTGKKEALINGKKKTLEVAPEIINGSTYVPLSFFAENFNISIRWDEKARAVLIGETAGTQDFSKEQAQKKLPVQTPGAYIKGHLSSDVIMYPNKDNDADIIVSDFFKDGKQATFEIVKEAPKEEIIFPKIRWNSLSSELGSFGEEARDFYNDHSLAKGASLQLALADLDKDGRDEIIVAVHDGVIDGVFCVLKLQNYLTPKEKERVTTIHQVDLGKGWFQQEIYVDENGHLICPFGSQGLYEEYALKKGRLELIYSP</sequence>
<evidence type="ECO:0000313" key="3">
    <source>
        <dbReference type="EMBL" id="MFC4803865.1"/>
    </source>
</evidence>
<gene>
    <name evidence="3" type="ORF">ACFO4R_02110</name>
</gene>
<feature type="signal peptide" evidence="1">
    <location>
        <begin position="1"/>
        <end position="25"/>
    </location>
</feature>
<dbReference type="EMBL" id="JBHSHL010000007">
    <property type="protein sequence ID" value="MFC4803865.1"/>
    <property type="molecule type" value="Genomic_DNA"/>
</dbReference>
<accession>A0ABV9QJD7</accession>
<reference evidence="4" key="1">
    <citation type="journal article" date="2019" name="Int. J. Syst. Evol. Microbiol.">
        <title>The Global Catalogue of Microorganisms (GCM) 10K type strain sequencing project: providing services to taxonomists for standard genome sequencing and annotation.</title>
        <authorList>
            <consortium name="The Broad Institute Genomics Platform"/>
            <consortium name="The Broad Institute Genome Sequencing Center for Infectious Disease"/>
            <person name="Wu L."/>
            <person name="Ma J."/>
        </authorList>
    </citation>
    <scope>NUCLEOTIDE SEQUENCE [LARGE SCALE GENOMIC DNA]</scope>
    <source>
        <strain evidence="4">CCUG 46385</strain>
    </source>
</reference>
<dbReference type="Gene3D" id="3.30.457.10">
    <property type="entry name" value="Copper amine oxidase-like, N-terminal domain"/>
    <property type="match status" value="1"/>
</dbReference>
<dbReference type="Proteomes" id="UP001595916">
    <property type="component" value="Unassembled WGS sequence"/>
</dbReference>